<organism evidence="2 3">
    <name type="scientific">Mycena pura</name>
    <dbReference type="NCBI Taxonomy" id="153505"/>
    <lineage>
        <taxon>Eukaryota</taxon>
        <taxon>Fungi</taxon>
        <taxon>Dikarya</taxon>
        <taxon>Basidiomycota</taxon>
        <taxon>Agaricomycotina</taxon>
        <taxon>Agaricomycetes</taxon>
        <taxon>Agaricomycetidae</taxon>
        <taxon>Agaricales</taxon>
        <taxon>Marasmiineae</taxon>
        <taxon>Mycenaceae</taxon>
        <taxon>Mycena</taxon>
    </lineage>
</organism>
<evidence type="ECO:0000313" key="2">
    <source>
        <dbReference type="EMBL" id="KAJ7195893.1"/>
    </source>
</evidence>
<evidence type="ECO:0000313" key="3">
    <source>
        <dbReference type="Proteomes" id="UP001219525"/>
    </source>
</evidence>
<evidence type="ECO:0000256" key="1">
    <source>
        <dbReference type="SAM" id="SignalP"/>
    </source>
</evidence>
<feature type="chain" id="PRO_5042027962" evidence="1">
    <location>
        <begin position="20"/>
        <end position="160"/>
    </location>
</feature>
<sequence length="160" mass="17520">MAVVAVCLFFLACFAYVACGIASRLKLGRNISSPTIRARIEPASSPRIWAVIGFKGYNRAYIGYESYLHVLHREAGGSGPAVSTEIPAAHAEEGGSVRPHSKNDNTRHLGQRFAIAADEYCNEKSGVLFEEQYTHAVRVPCCLENQNDQVPTQPKGVRKN</sequence>
<reference evidence="2" key="1">
    <citation type="submission" date="2023-03" db="EMBL/GenBank/DDBJ databases">
        <title>Massive genome expansion in bonnet fungi (Mycena s.s.) driven by repeated elements and novel gene families across ecological guilds.</title>
        <authorList>
            <consortium name="Lawrence Berkeley National Laboratory"/>
            <person name="Harder C.B."/>
            <person name="Miyauchi S."/>
            <person name="Viragh M."/>
            <person name="Kuo A."/>
            <person name="Thoen E."/>
            <person name="Andreopoulos B."/>
            <person name="Lu D."/>
            <person name="Skrede I."/>
            <person name="Drula E."/>
            <person name="Henrissat B."/>
            <person name="Morin E."/>
            <person name="Kohler A."/>
            <person name="Barry K."/>
            <person name="LaButti K."/>
            <person name="Morin E."/>
            <person name="Salamov A."/>
            <person name="Lipzen A."/>
            <person name="Mereny Z."/>
            <person name="Hegedus B."/>
            <person name="Baldrian P."/>
            <person name="Stursova M."/>
            <person name="Weitz H."/>
            <person name="Taylor A."/>
            <person name="Grigoriev I.V."/>
            <person name="Nagy L.G."/>
            <person name="Martin F."/>
            <person name="Kauserud H."/>
        </authorList>
    </citation>
    <scope>NUCLEOTIDE SEQUENCE</scope>
    <source>
        <strain evidence="2">9144</strain>
    </source>
</reference>
<accession>A0AAD6UZC8</accession>
<comment type="caution">
    <text evidence="2">The sequence shown here is derived from an EMBL/GenBank/DDBJ whole genome shotgun (WGS) entry which is preliminary data.</text>
</comment>
<protein>
    <submittedName>
        <fullName evidence="2">Uncharacterized protein</fullName>
    </submittedName>
</protein>
<name>A0AAD6UZC8_9AGAR</name>
<dbReference type="Proteomes" id="UP001219525">
    <property type="component" value="Unassembled WGS sequence"/>
</dbReference>
<dbReference type="AlphaFoldDB" id="A0AAD6UZC8"/>
<keyword evidence="3" id="KW-1185">Reference proteome</keyword>
<gene>
    <name evidence="2" type="ORF">GGX14DRAFT_403625</name>
</gene>
<keyword evidence="1" id="KW-0732">Signal</keyword>
<proteinExistence type="predicted"/>
<feature type="signal peptide" evidence="1">
    <location>
        <begin position="1"/>
        <end position="19"/>
    </location>
</feature>
<dbReference type="EMBL" id="JARJCW010000087">
    <property type="protein sequence ID" value="KAJ7195893.1"/>
    <property type="molecule type" value="Genomic_DNA"/>
</dbReference>